<dbReference type="Proteomes" id="UP001146120">
    <property type="component" value="Unassembled WGS sequence"/>
</dbReference>
<sequence length="325" mass="37074">KVLDIWRRQKLSKFVPDASQCNTFKGFFARGNGYINLIMHLKSAHPSYEKQAKDTYTRGSRLQLQVLEWCIAERMPISFCERPLVRQYAQMSPISITTLHKYLELLYVNVRNEMKASLPQKFGLVLEGWTSNECHFVAIMAVYDAPAFEGVFKPNPALDSAMPDKALCVAGVLPDGGRGRFKRMSLFDLMADTLSTFDRPWEAKRRSATAYWLRQPSLQFSNEGHFGRPCIPIGQNYGADEVPEHPKMPGSPKKDTALQPVLRNKTRWSGTFEMVLRWSWLNADLQKLDHETVKKHKMSAFMLSEDEARDPRSLLGTLNGVTKAI</sequence>
<reference evidence="1" key="2">
    <citation type="journal article" date="2023" name="Microbiol Resour">
        <title>Decontamination and Annotation of the Draft Genome Sequence of the Oomycete Lagenidium giganteum ARSEF 373.</title>
        <authorList>
            <person name="Morgan W.R."/>
            <person name="Tartar A."/>
        </authorList>
    </citation>
    <scope>NUCLEOTIDE SEQUENCE</scope>
    <source>
        <strain evidence="1">ARSEF 373</strain>
    </source>
</reference>
<accession>A0AAV2Z2D0</accession>
<dbReference type="PANTHER" id="PTHR40866:SF1">
    <property type="entry name" value="BED-TYPE DOMAIN-CONTAINING PROTEIN"/>
    <property type="match status" value="1"/>
</dbReference>
<comment type="caution">
    <text evidence="1">The sequence shown here is derived from an EMBL/GenBank/DDBJ whole genome shotgun (WGS) entry which is preliminary data.</text>
</comment>
<proteinExistence type="predicted"/>
<organism evidence="1 2">
    <name type="scientific">Lagenidium giganteum</name>
    <dbReference type="NCBI Taxonomy" id="4803"/>
    <lineage>
        <taxon>Eukaryota</taxon>
        <taxon>Sar</taxon>
        <taxon>Stramenopiles</taxon>
        <taxon>Oomycota</taxon>
        <taxon>Peronosporomycetes</taxon>
        <taxon>Pythiales</taxon>
        <taxon>Pythiaceae</taxon>
    </lineage>
</organism>
<dbReference type="EMBL" id="DAKRPA010000077">
    <property type="protein sequence ID" value="DAZ99769.1"/>
    <property type="molecule type" value="Genomic_DNA"/>
</dbReference>
<name>A0AAV2Z2D0_9STRA</name>
<dbReference type="PANTHER" id="PTHR40866">
    <property type="entry name" value="BED-TYPE DOMAIN-CONTAINING PROTEIN"/>
    <property type="match status" value="1"/>
</dbReference>
<reference evidence="1" key="1">
    <citation type="submission" date="2022-11" db="EMBL/GenBank/DDBJ databases">
        <authorList>
            <person name="Morgan W.R."/>
            <person name="Tartar A."/>
        </authorList>
    </citation>
    <scope>NUCLEOTIDE SEQUENCE</scope>
    <source>
        <strain evidence="1">ARSEF 373</strain>
    </source>
</reference>
<gene>
    <name evidence="1" type="ORF">N0F65_003556</name>
</gene>
<protein>
    <submittedName>
        <fullName evidence="1">Uncharacterized protein</fullName>
    </submittedName>
</protein>
<feature type="non-terminal residue" evidence="1">
    <location>
        <position position="1"/>
    </location>
</feature>
<evidence type="ECO:0000313" key="1">
    <source>
        <dbReference type="EMBL" id="DAZ99769.1"/>
    </source>
</evidence>
<evidence type="ECO:0000313" key="2">
    <source>
        <dbReference type="Proteomes" id="UP001146120"/>
    </source>
</evidence>
<keyword evidence="2" id="KW-1185">Reference proteome</keyword>
<dbReference type="AlphaFoldDB" id="A0AAV2Z2D0"/>